<evidence type="ECO:0000313" key="8">
    <source>
        <dbReference type="EMBL" id="ONI06148.1"/>
    </source>
</evidence>
<feature type="compositionally biased region" description="Polar residues" evidence="6">
    <location>
        <begin position="15"/>
        <end position="26"/>
    </location>
</feature>
<organism evidence="8 9">
    <name type="scientific">Prunus persica</name>
    <name type="common">Peach</name>
    <name type="synonym">Amygdalus persica</name>
    <dbReference type="NCBI Taxonomy" id="3760"/>
    <lineage>
        <taxon>Eukaryota</taxon>
        <taxon>Viridiplantae</taxon>
        <taxon>Streptophyta</taxon>
        <taxon>Embryophyta</taxon>
        <taxon>Tracheophyta</taxon>
        <taxon>Spermatophyta</taxon>
        <taxon>Magnoliopsida</taxon>
        <taxon>eudicotyledons</taxon>
        <taxon>Gunneridae</taxon>
        <taxon>Pentapetalae</taxon>
        <taxon>rosids</taxon>
        <taxon>fabids</taxon>
        <taxon>Rosales</taxon>
        <taxon>Rosaceae</taxon>
        <taxon>Amygdaloideae</taxon>
        <taxon>Amygdaleae</taxon>
        <taxon>Prunus</taxon>
    </lineage>
</organism>
<protein>
    <recommendedName>
        <fullName evidence="7">BHLH domain-containing protein</fullName>
    </recommendedName>
</protein>
<feature type="domain" description="BHLH" evidence="7">
    <location>
        <begin position="110"/>
        <end position="147"/>
    </location>
</feature>
<dbReference type="InterPro" id="IPR011598">
    <property type="entry name" value="bHLH_dom"/>
</dbReference>
<proteinExistence type="predicted"/>
<dbReference type="PROSITE" id="PS50888">
    <property type="entry name" value="BHLH"/>
    <property type="match status" value="1"/>
</dbReference>
<dbReference type="SMR" id="A0A251P3H1"/>
<dbReference type="Gene3D" id="4.10.280.10">
    <property type="entry name" value="Helix-loop-helix DNA-binding domain"/>
    <property type="match status" value="1"/>
</dbReference>
<accession>A0A251P3H1</accession>
<dbReference type="SUPFAM" id="SSF47459">
    <property type="entry name" value="HLH, helix-loop-helix DNA-binding domain"/>
    <property type="match status" value="1"/>
</dbReference>
<dbReference type="InterPro" id="IPR045843">
    <property type="entry name" value="IND-like"/>
</dbReference>
<dbReference type="GO" id="GO:0046983">
    <property type="term" value="F:protein dimerization activity"/>
    <property type="evidence" value="ECO:0007669"/>
    <property type="project" value="InterPro"/>
</dbReference>
<dbReference type="STRING" id="3760.A0A251P3H1"/>
<feature type="compositionally biased region" description="Polar residues" evidence="6">
    <location>
        <begin position="53"/>
        <end position="74"/>
    </location>
</feature>
<dbReference type="AlphaFoldDB" id="A0A251P3H1"/>
<evidence type="ECO:0000313" key="9">
    <source>
        <dbReference type="Proteomes" id="UP000006882"/>
    </source>
</evidence>
<evidence type="ECO:0000256" key="2">
    <source>
        <dbReference type="ARBA" id="ARBA00023015"/>
    </source>
</evidence>
<dbReference type="eggNOG" id="ENOG502QQDT">
    <property type="taxonomic scope" value="Eukaryota"/>
</dbReference>
<evidence type="ECO:0000256" key="4">
    <source>
        <dbReference type="ARBA" id="ARBA00023163"/>
    </source>
</evidence>
<dbReference type="GO" id="GO:0005634">
    <property type="term" value="C:nucleus"/>
    <property type="evidence" value="ECO:0007669"/>
    <property type="project" value="UniProtKB-SubCell"/>
</dbReference>
<evidence type="ECO:0000256" key="5">
    <source>
        <dbReference type="ARBA" id="ARBA00023242"/>
    </source>
</evidence>
<name>A0A251P3H1_PRUPE</name>
<dbReference type="Proteomes" id="UP000006882">
    <property type="component" value="Chromosome G5"/>
</dbReference>
<evidence type="ECO:0000259" key="7">
    <source>
        <dbReference type="PROSITE" id="PS50888"/>
    </source>
</evidence>
<keyword evidence="2" id="KW-0805">Transcription regulation</keyword>
<dbReference type="Gramene" id="ONI06148">
    <property type="protein sequence ID" value="ONI06148"/>
    <property type="gene ID" value="PRUPE_5G043700"/>
</dbReference>
<evidence type="ECO:0000256" key="3">
    <source>
        <dbReference type="ARBA" id="ARBA00023125"/>
    </source>
</evidence>
<dbReference type="InterPro" id="IPR036638">
    <property type="entry name" value="HLH_DNA-bd_sf"/>
</dbReference>
<dbReference type="PANTHER" id="PTHR16223">
    <property type="entry name" value="TRANSCRIPTION FACTOR BHLH83-RELATED"/>
    <property type="match status" value="1"/>
</dbReference>
<feature type="compositionally biased region" description="Polar residues" evidence="6">
    <location>
        <begin position="36"/>
        <end position="46"/>
    </location>
</feature>
<sequence length="147" mass="15291">MALSLGNGDFDRSNNDVVQGSSSFKSPNPVGGEGASSVQTLFNWFSGSLHGGATTQSPNQHFHQPQGGSLQAQNYGGPGAAMNQGPASGSGGGGGAPAQARPRVRARRGQATDPHNIAERLRRKRIAERMKALQELVPNANKNQVCS</sequence>
<feature type="region of interest" description="Disordered" evidence="6">
    <location>
        <begin position="1"/>
        <end position="118"/>
    </location>
</feature>
<dbReference type="GO" id="GO:0003700">
    <property type="term" value="F:DNA-binding transcription factor activity"/>
    <property type="evidence" value="ECO:0007669"/>
    <property type="project" value="InterPro"/>
</dbReference>
<keyword evidence="9" id="KW-1185">Reference proteome</keyword>
<reference evidence="8 9" key="1">
    <citation type="journal article" date="2013" name="Nat. Genet.">
        <title>The high-quality draft genome of peach (Prunus persica) identifies unique patterns of genetic diversity, domestication and genome evolution.</title>
        <authorList>
            <consortium name="International Peach Genome Initiative"/>
            <person name="Verde I."/>
            <person name="Abbott A.G."/>
            <person name="Scalabrin S."/>
            <person name="Jung S."/>
            <person name="Shu S."/>
            <person name="Marroni F."/>
            <person name="Zhebentyayeva T."/>
            <person name="Dettori M.T."/>
            <person name="Grimwood J."/>
            <person name="Cattonaro F."/>
            <person name="Zuccolo A."/>
            <person name="Rossini L."/>
            <person name="Jenkins J."/>
            <person name="Vendramin E."/>
            <person name="Meisel L.A."/>
            <person name="Decroocq V."/>
            <person name="Sosinski B."/>
            <person name="Prochnik S."/>
            <person name="Mitros T."/>
            <person name="Policriti A."/>
            <person name="Cipriani G."/>
            <person name="Dondini L."/>
            <person name="Ficklin S."/>
            <person name="Goodstein D.M."/>
            <person name="Xuan P."/>
            <person name="Del Fabbro C."/>
            <person name="Aramini V."/>
            <person name="Copetti D."/>
            <person name="Gonzalez S."/>
            <person name="Horner D.S."/>
            <person name="Falchi R."/>
            <person name="Lucas S."/>
            <person name="Mica E."/>
            <person name="Maldonado J."/>
            <person name="Lazzari B."/>
            <person name="Bielenberg D."/>
            <person name="Pirona R."/>
            <person name="Miculan M."/>
            <person name="Barakat A."/>
            <person name="Testolin R."/>
            <person name="Stella A."/>
            <person name="Tartarini S."/>
            <person name="Tonutti P."/>
            <person name="Arus P."/>
            <person name="Orellana A."/>
            <person name="Wells C."/>
            <person name="Main D."/>
            <person name="Vizzotto G."/>
            <person name="Silva H."/>
            <person name="Salamini F."/>
            <person name="Schmutz J."/>
            <person name="Morgante M."/>
            <person name="Rokhsar D.S."/>
        </authorList>
    </citation>
    <scope>NUCLEOTIDE SEQUENCE [LARGE SCALE GENOMIC DNA]</scope>
    <source>
        <strain evidence="9">cv. Nemared</strain>
    </source>
</reference>
<dbReference type="PANTHER" id="PTHR16223:SF327">
    <property type="entry name" value="TRANSCRIPTION FACTOR LRL1"/>
    <property type="match status" value="1"/>
</dbReference>
<dbReference type="Pfam" id="PF00010">
    <property type="entry name" value="HLH"/>
    <property type="match status" value="1"/>
</dbReference>
<keyword evidence="4" id="KW-0804">Transcription</keyword>
<keyword evidence="5" id="KW-0539">Nucleus</keyword>
<keyword evidence="3" id="KW-0238">DNA-binding</keyword>
<comment type="subcellular location">
    <subcellularLocation>
        <location evidence="1">Nucleus</location>
    </subcellularLocation>
</comment>
<dbReference type="GO" id="GO:0003677">
    <property type="term" value="F:DNA binding"/>
    <property type="evidence" value="ECO:0007669"/>
    <property type="project" value="UniProtKB-KW"/>
</dbReference>
<gene>
    <name evidence="8" type="ORF">PRUPE_5G043700</name>
</gene>
<evidence type="ECO:0000256" key="1">
    <source>
        <dbReference type="ARBA" id="ARBA00004123"/>
    </source>
</evidence>
<evidence type="ECO:0000256" key="6">
    <source>
        <dbReference type="SAM" id="MobiDB-lite"/>
    </source>
</evidence>
<dbReference type="EMBL" id="CM007655">
    <property type="protein sequence ID" value="ONI06148.1"/>
    <property type="molecule type" value="Genomic_DNA"/>
</dbReference>